<dbReference type="FunFam" id="3.90.550.10:FF:000028">
    <property type="entry name" value="beta-1,4-galactosyltransferase 1"/>
    <property type="match status" value="1"/>
</dbReference>
<evidence type="ECO:0000256" key="19">
    <source>
        <dbReference type="ARBA" id="ARBA00038908"/>
    </source>
</evidence>
<comment type="catalytic activity">
    <reaction evidence="32">
        <text>a beta-D-GlcNAc-(1-&gt;3)-beta-D-Gal-(1-&gt;4)-beta-D-Glc-(1&lt;-&gt;1)-Cer(d18:1(4E)) + UDP-alpha-D-galactose = a neolactoside nLc4Cer(d18:1(4E)) + UDP + H(+)</text>
        <dbReference type="Rhea" id="RHEA:31499"/>
        <dbReference type="ChEBI" id="CHEBI:15378"/>
        <dbReference type="ChEBI" id="CHEBI:17006"/>
        <dbReference type="ChEBI" id="CHEBI:17103"/>
        <dbReference type="ChEBI" id="CHEBI:58223"/>
        <dbReference type="ChEBI" id="CHEBI:66914"/>
        <dbReference type="EC" id="2.4.1.275"/>
    </reaction>
    <physiologicalReaction direction="left-to-right" evidence="32">
        <dbReference type="Rhea" id="RHEA:31500"/>
    </physiologicalReaction>
</comment>
<comment type="similarity">
    <text evidence="4">Belongs to the glycosyltransferase 7 family.</text>
</comment>
<keyword evidence="16" id="KW-0464">Manganese</keyword>
<comment type="subcellular location">
    <subcellularLocation>
        <location evidence="2">Golgi apparatus</location>
        <location evidence="2">Golgi stack membrane</location>
        <topology evidence="2">Single-pass type II membrane protein</topology>
    </subcellularLocation>
</comment>
<evidence type="ECO:0000256" key="1">
    <source>
        <dbReference type="ARBA" id="ARBA00001936"/>
    </source>
</evidence>
<dbReference type="Proteomes" id="UP001178461">
    <property type="component" value="Chromosome 16"/>
</dbReference>
<sequence>MYSPPKAPPYGGGGGGSDSGVGLRAGRSWRGGLPAPRCDCCPSEAQGEDLAPHPTMLRRLLDRPCTLALLIGFQFAFMAYFSFGGFRNLASIFGHDANPSFDYSRTHDVYTNLSLLPQQPRYGSPTQSLPYCPERSPYLIGPLTVSFSQVPNLEQIQEKNPAVGLGGRYRPSACEPRSRTAVIIPHRNRETHLRHLLYYLHPFLQRQQLQYGIYVVHQAGNATFNRAKLLNVGVKEALKDEEWNCLFLHDVDLIPENDHNLYICDPWSPKHVSVAMNKFGYNLPYSQYFGGVSALTPDQYLKINGFPNEYWGWGGEDDDIATRVRLAGMKISRPPVSVGHYKMVKHKGDKGNEENPHRFDLLIRTHRAWTQDGMNSLSYTLLSKELQPLYTNITADIGTNPRATRGGKGSIPSLGGRNYPSGSNHDFRQEMLRKTPFAKLSRAMGWGEVPFGTIQALLDSATGERGAPKAEKTKTSPTAGKAEREVGSPRAAAGSTRPGILRTVVLAAAPSAEAAKREAEDAGKHLPGRGEAEFFKTPASPVQKPMSNHTGPGSAG</sequence>
<keyword evidence="6" id="KW-0808">Transferase</keyword>
<evidence type="ECO:0000256" key="30">
    <source>
        <dbReference type="ARBA" id="ARBA00048852"/>
    </source>
</evidence>
<evidence type="ECO:0000256" key="26">
    <source>
        <dbReference type="ARBA" id="ARBA00042172"/>
    </source>
</evidence>
<dbReference type="AlphaFoldDB" id="A0AA35LL25"/>
<evidence type="ECO:0000256" key="23">
    <source>
        <dbReference type="ARBA" id="ARBA00041655"/>
    </source>
</evidence>
<evidence type="ECO:0000256" key="15">
    <source>
        <dbReference type="ARBA" id="ARBA00023180"/>
    </source>
</evidence>
<dbReference type="InterPro" id="IPR029044">
    <property type="entry name" value="Nucleotide-diphossugar_trans"/>
</dbReference>
<feature type="domain" description="Galactosyltransferase N-terminal" evidence="36">
    <location>
        <begin position="132"/>
        <end position="265"/>
    </location>
</feature>
<evidence type="ECO:0000256" key="13">
    <source>
        <dbReference type="ARBA" id="ARBA00023136"/>
    </source>
</evidence>
<feature type="compositionally biased region" description="Basic and acidic residues" evidence="33">
    <location>
        <begin position="514"/>
        <end position="534"/>
    </location>
</feature>
<dbReference type="SUPFAM" id="SSF53448">
    <property type="entry name" value="Nucleotide-diphospho-sugar transferases"/>
    <property type="match status" value="1"/>
</dbReference>
<dbReference type="GO" id="GO:0003945">
    <property type="term" value="F:N-acetyllactosamine synthase activity"/>
    <property type="evidence" value="ECO:0007669"/>
    <property type="project" value="UniProtKB-EC"/>
</dbReference>
<evidence type="ECO:0000256" key="17">
    <source>
        <dbReference type="ARBA" id="ARBA00037536"/>
    </source>
</evidence>
<accession>A0AA35LL25</accession>
<evidence type="ECO:0000256" key="14">
    <source>
        <dbReference type="ARBA" id="ARBA00023157"/>
    </source>
</evidence>
<evidence type="ECO:0000256" key="25">
    <source>
        <dbReference type="ARBA" id="ARBA00041980"/>
    </source>
</evidence>
<evidence type="ECO:0000256" key="5">
    <source>
        <dbReference type="ARBA" id="ARBA00022676"/>
    </source>
</evidence>
<comment type="catalytic activity">
    <reaction evidence="30">
        <text>a beta-D-glucosylceramide + UDP-alpha-D-galactose = a beta-D-galactosyl-(1-&gt;4)-beta-D-glucosyl-(1&lt;-&gt;1)-ceramide + UDP + H(+)</text>
        <dbReference type="Rhea" id="RHEA:62552"/>
        <dbReference type="ChEBI" id="CHEBI:15378"/>
        <dbReference type="ChEBI" id="CHEBI:58223"/>
        <dbReference type="ChEBI" id="CHEBI:66914"/>
        <dbReference type="ChEBI" id="CHEBI:79208"/>
        <dbReference type="ChEBI" id="CHEBI:83264"/>
    </reaction>
    <physiologicalReaction direction="left-to-right" evidence="30">
        <dbReference type="Rhea" id="RHEA:62553"/>
    </physiologicalReaction>
</comment>
<dbReference type="GO" id="GO:0046872">
    <property type="term" value="F:metal ion binding"/>
    <property type="evidence" value="ECO:0007669"/>
    <property type="project" value="UniProtKB-KW"/>
</dbReference>
<keyword evidence="7 34" id="KW-0812">Transmembrane</keyword>
<evidence type="ECO:0000256" key="4">
    <source>
        <dbReference type="ARBA" id="ARBA00005735"/>
    </source>
</evidence>
<evidence type="ECO:0000256" key="16">
    <source>
        <dbReference type="ARBA" id="ARBA00023211"/>
    </source>
</evidence>
<protein>
    <recommendedName>
        <fullName evidence="21">Beta-1,4-galactosyltransferase 3</fullName>
        <ecNumber evidence="20">2.4.1.275</ecNumber>
        <ecNumber evidence="19">2.4.1.38</ecNumber>
        <ecNumber evidence="18">2.4.1.90</ecNumber>
    </recommendedName>
    <alternativeName>
        <fullName evidence="22">Beta-N-acetylglucosaminylglycopeptide beta-1,4-galactosyltransferase</fullName>
    </alternativeName>
    <alternativeName>
        <fullName evidence="26">N-acetyllactosamine synthase</fullName>
    </alternativeName>
    <alternativeName>
        <fullName evidence="23">Nal synthase</fullName>
    </alternativeName>
    <alternativeName>
        <fullName evidence="27">Neolactotriaosylceramide beta-1,4-galactosyltransferase</fullName>
    </alternativeName>
    <alternativeName>
        <fullName evidence="25">UDP-Gal:beta-GlcNAc beta-1,4-galactosyltransferase 3</fullName>
    </alternativeName>
    <alternativeName>
        <fullName evidence="24">UDP-galactose:beta-N-acetylglucosamine beta-1,4-galactosyltransferase 3</fullName>
    </alternativeName>
</protein>
<keyword evidence="9" id="KW-0735">Signal-anchor</keyword>
<dbReference type="InterPro" id="IPR003859">
    <property type="entry name" value="Galactosyl_T"/>
</dbReference>
<evidence type="ECO:0000256" key="12">
    <source>
        <dbReference type="ARBA" id="ARBA00023098"/>
    </source>
</evidence>
<evidence type="ECO:0000256" key="7">
    <source>
        <dbReference type="ARBA" id="ARBA00022692"/>
    </source>
</evidence>
<dbReference type="Pfam" id="PF13733">
    <property type="entry name" value="Glyco_transf_7N"/>
    <property type="match status" value="1"/>
</dbReference>
<dbReference type="EC" id="2.4.1.38" evidence="19"/>
<comment type="catalytic activity">
    <reaction evidence="28">
        <text>an N-acetyl-beta-D-glucosaminyl derivative + UDP-alpha-D-galactose = a beta-D-galactosyl-(1-&gt;4)-N-acetyl-beta-D-glucosaminyl derivative + UDP + H(+)</text>
        <dbReference type="Rhea" id="RHEA:22932"/>
        <dbReference type="ChEBI" id="CHEBI:15378"/>
        <dbReference type="ChEBI" id="CHEBI:58223"/>
        <dbReference type="ChEBI" id="CHEBI:61631"/>
        <dbReference type="ChEBI" id="CHEBI:66914"/>
        <dbReference type="ChEBI" id="CHEBI:133507"/>
        <dbReference type="EC" id="2.4.1.38"/>
    </reaction>
    <physiologicalReaction direction="left-to-right" evidence="28">
        <dbReference type="Rhea" id="RHEA:22933"/>
    </physiologicalReaction>
</comment>
<dbReference type="GO" id="GO:0006682">
    <property type="term" value="P:galactosylceramide biosynthetic process"/>
    <property type="evidence" value="ECO:0007669"/>
    <property type="project" value="TreeGrafter"/>
</dbReference>
<comment type="cofactor">
    <cofactor evidence="1">
        <name>Mn(2+)</name>
        <dbReference type="ChEBI" id="CHEBI:29035"/>
    </cofactor>
</comment>
<name>A0AA35LL25_9SAUR</name>
<evidence type="ECO:0000256" key="29">
    <source>
        <dbReference type="ARBA" id="ARBA00048016"/>
    </source>
</evidence>
<dbReference type="InterPro" id="IPR027791">
    <property type="entry name" value="Galactosyl_T_C"/>
</dbReference>
<evidence type="ECO:0000256" key="33">
    <source>
        <dbReference type="SAM" id="MobiDB-lite"/>
    </source>
</evidence>
<evidence type="ECO:0000256" key="34">
    <source>
        <dbReference type="SAM" id="Phobius"/>
    </source>
</evidence>
<keyword evidence="13 34" id="KW-0472">Membrane</keyword>
<evidence type="ECO:0000256" key="2">
    <source>
        <dbReference type="ARBA" id="ARBA00004447"/>
    </source>
</evidence>
<evidence type="ECO:0000256" key="11">
    <source>
        <dbReference type="ARBA" id="ARBA00023034"/>
    </source>
</evidence>
<evidence type="ECO:0000256" key="31">
    <source>
        <dbReference type="ARBA" id="ARBA00049413"/>
    </source>
</evidence>
<evidence type="ECO:0000256" key="22">
    <source>
        <dbReference type="ARBA" id="ARBA00041551"/>
    </source>
</evidence>
<keyword evidence="8" id="KW-0479">Metal-binding</keyword>
<keyword evidence="15" id="KW-0325">Glycoprotein</keyword>
<comment type="function">
    <text evidence="17">Responsible for the synthesis of complex-type N-linked oligosaccharides in many glycoproteins as well as the carbohydrate moieties of glycolipids.</text>
</comment>
<dbReference type="EC" id="2.4.1.275" evidence="20"/>
<keyword evidence="38" id="KW-1185">Reference proteome</keyword>
<evidence type="ECO:0000256" key="10">
    <source>
        <dbReference type="ARBA" id="ARBA00022989"/>
    </source>
</evidence>
<feature type="compositionally biased region" description="Polar residues" evidence="33">
    <location>
        <begin position="545"/>
        <end position="556"/>
    </location>
</feature>
<feature type="region of interest" description="Disordered" evidence="33">
    <location>
        <begin position="462"/>
        <end position="497"/>
    </location>
</feature>
<dbReference type="PANTHER" id="PTHR19300">
    <property type="entry name" value="BETA-1,4-GALACTOSYLTRANSFERASE"/>
    <property type="match status" value="1"/>
</dbReference>
<keyword evidence="11" id="KW-0333">Golgi apparatus</keyword>
<evidence type="ECO:0000259" key="36">
    <source>
        <dbReference type="Pfam" id="PF13733"/>
    </source>
</evidence>
<keyword evidence="5" id="KW-0328">Glycosyltransferase</keyword>
<comment type="catalytic activity">
    <reaction evidence="31">
        <text>N-acetyl-D-glucosamine + UDP-alpha-D-galactose = beta-D-galactosyl-(1-&gt;4)-N-acetyl-D-glucosamine + UDP + H(+)</text>
        <dbReference type="Rhea" id="RHEA:17745"/>
        <dbReference type="ChEBI" id="CHEBI:15378"/>
        <dbReference type="ChEBI" id="CHEBI:58223"/>
        <dbReference type="ChEBI" id="CHEBI:60152"/>
        <dbReference type="ChEBI" id="CHEBI:66914"/>
        <dbReference type="ChEBI" id="CHEBI:506227"/>
        <dbReference type="EC" id="2.4.1.90"/>
    </reaction>
    <physiologicalReaction direction="left-to-right" evidence="31">
        <dbReference type="Rhea" id="RHEA:17746"/>
    </physiologicalReaction>
</comment>
<gene>
    <name evidence="37" type="ORF">PODLI_1B035936</name>
</gene>
<dbReference type="GO" id="GO:0032580">
    <property type="term" value="C:Golgi cisterna membrane"/>
    <property type="evidence" value="ECO:0007669"/>
    <property type="project" value="UniProtKB-SubCell"/>
</dbReference>
<evidence type="ECO:0000313" key="37">
    <source>
        <dbReference type="EMBL" id="CAI5798246.1"/>
    </source>
</evidence>
<comment type="pathway">
    <text evidence="3">Protein modification; protein glycosylation.</text>
</comment>
<evidence type="ECO:0000256" key="18">
    <source>
        <dbReference type="ARBA" id="ARBA00038891"/>
    </source>
</evidence>
<comment type="catalytic activity">
    <reaction evidence="29">
        <text>a neolactoside IV(3)-beta-GlcNAc-nLc4Cer + UDP-alpha-D-galactose = a neolactoside nLc6Cer + UDP + H(+)</text>
        <dbReference type="Rhea" id="RHEA:62548"/>
        <dbReference type="ChEBI" id="CHEBI:15378"/>
        <dbReference type="ChEBI" id="CHEBI:58223"/>
        <dbReference type="ChEBI" id="CHEBI:66914"/>
        <dbReference type="ChEBI" id="CHEBI:90357"/>
        <dbReference type="ChEBI" id="CHEBI:144378"/>
    </reaction>
    <physiologicalReaction direction="left-to-right" evidence="29">
        <dbReference type="Rhea" id="RHEA:62549"/>
    </physiologicalReaction>
</comment>
<evidence type="ECO:0000256" key="6">
    <source>
        <dbReference type="ARBA" id="ARBA00022679"/>
    </source>
</evidence>
<evidence type="ECO:0000256" key="32">
    <source>
        <dbReference type="ARBA" id="ARBA00049446"/>
    </source>
</evidence>
<feature type="region of interest" description="Disordered" evidence="33">
    <location>
        <begin position="510"/>
        <end position="556"/>
    </location>
</feature>
<evidence type="ECO:0000256" key="9">
    <source>
        <dbReference type="ARBA" id="ARBA00022968"/>
    </source>
</evidence>
<feature type="transmembrane region" description="Helical" evidence="34">
    <location>
        <begin position="65"/>
        <end position="83"/>
    </location>
</feature>
<dbReference type="EMBL" id="OX395143">
    <property type="protein sequence ID" value="CAI5798246.1"/>
    <property type="molecule type" value="Genomic_DNA"/>
</dbReference>
<evidence type="ECO:0000256" key="3">
    <source>
        <dbReference type="ARBA" id="ARBA00004922"/>
    </source>
</evidence>
<evidence type="ECO:0000259" key="35">
    <source>
        <dbReference type="Pfam" id="PF02709"/>
    </source>
</evidence>
<evidence type="ECO:0000313" key="38">
    <source>
        <dbReference type="Proteomes" id="UP001178461"/>
    </source>
</evidence>
<evidence type="ECO:0000256" key="28">
    <source>
        <dbReference type="ARBA" id="ARBA00047896"/>
    </source>
</evidence>
<feature type="domain" description="Galactosyltransferase C-terminal" evidence="35">
    <location>
        <begin position="270"/>
        <end position="347"/>
    </location>
</feature>
<dbReference type="PRINTS" id="PR02050">
    <property type="entry name" value="B14GALTRFASE"/>
</dbReference>
<evidence type="ECO:0000256" key="20">
    <source>
        <dbReference type="ARBA" id="ARBA00039032"/>
    </source>
</evidence>
<dbReference type="Gene3D" id="3.90.550.10">
    <property type="entry name" value="Spore Coat Polysaccharide Biosynthesis Protein SpsA, Chain A"/>
    <property type="match status" value="1"/>
</dbReference>
<dbReference type="GO" id="GO:0005975">
    <property type="term" value="P:carbohydrate metabolic process"/>
    <property type="evidence" value="ECO:0007669"/>
    <property type="project" value="InterPro"/>
</dbReference>
<proteinExistence type="inferred from homology"/>
<dbReference type="InterPro" id="IPR027995">
    <property type="entry name" value="Galactosyl_T_N"/>
</dbReference>
<evidence type="ECO:0000256" key="8">
    <source>
        <dbReference type="ARBA" id="ARBA00022723"/>
    </source>
</evidence>
<dbReference type="CDD" id="cd00899">
    <property type="entry name" value="b4GalT"/>
    <property type="match status" value="1"/>
</dbReference>
<evidence type="ECO:0000256" key="27">
    <source>
        <dbReference type="ARBA" id="ARBA00042716"/>
    </source>
</evidence>
<feature type="region of interest" description="Disordered" evidence="33">
    <location>
        <begin position="401"/>
        <end position="420"/>
    </location>
</feature>
<organism evidence="37 38">
    <name type="scientific">Podarcis lilfordi</name>
    <name type="common">Lilford's wall lizard</name>
    <dbReference type="NCBI Taxonomy" id="74358"/>
    <lineage>
        <taxon>Eukaryota</taxon>
        <taxon>Metazoa</taxon>
        <taxon>Chordata</taxon>
        <taxon>Craniata</taxon>
        <taxon>Vertebrata</taxon>
        <taxon>Euteleostomi</taxon>
        <taxon>Lepidosauria</taxon>
        <taxon>Squamata</taxon>
        <taxon>Bifurcata</taxon>
        <taxon>Unidentata</taxon>
        <taxon>Episquamata</taxon>
        <taxon>Laterata</taxon>
        <taxon>Lacertibaenia</taxon>
        <taxon>Lacertidae</taxon>
        <taxon>Podarcis</taxon>
    </lineage>
</organism>
<dbReference type="Pfam" id="PF02709">
    <property type="entry name" value="Glyco_transf_7C"/>
    <property type="match status" value="1"/>
</dbReference>
<keyword evidence="14" id="KW-1015">Disulfide bond</keyword>
<keyword evidence="12" id="KW-0443">Lipid metabolism</keyword>
<dbReference type="GO" id="GO:0003831">
    <property type="term" value="F:beta-N-acetylglucosaminylglycopeptide beta-1,4-galactosyltransferase activity"/>
    <property type="evidence" value="ECO:0007669"/>
    <property type="project" value="UniProtKB-EC"/>
</dbReference>
<dbReference type="PANTHER" id="PTHR19300:SF33">
    <property type="entry name" value="BETA-1,4-GALACTOSYLTRANSFERASE 3"/>
    <property type="match status" value="1"/>
</dbReference>
<dbReference type="EC" id="2.4.1.90" evidence="18"/>
<reference evidence="37" key="1">
    <citation type="submission" date="2022-12" db="EMBL/GenBank/DDBJ databases">
        <authorList>
            <person name="Alioto T."/>
            <person name="Alioto T."/>
            <person name="Gomez Garrido J."/>
        </authorList>
    </citation>
    <scope>NUCLEOTIDE SEQUENCE</scope>
</reference>
<keyword evidence="10 34" id="KW-1133">Transmembrane helix</keyword>
<evidence type="ECO:0000256" key="21">
    <source>
        <dbReference type="ARBA" id="ARBA00039532"/>
    </source>
</evidence>
<evidence type="ECO:0000256" key="24">
    <source>
        <dbReference type="ARBA" id="ARBA00041957"/>
    </source>
</evidence>